<protein>
    <submittedName>
        <fullName evidence="2">Uncharacterized protein</fullName>
    </submittedName>
</protein>
<feature type="compositionally biased region" description="Polar residues" evidence="1">
    <location>
        <begin position="249"/>
        <end position="268"/>
    </location>
</feature>
<dbReference type="EMBL" id="PJMW01000003">
    <property type="protein sequence ID" value="PKV76944.1"/>
    <property type="molecule type" value="Genomic_DNA"/>
</dbReference>
<feature type="compositionally biased region" description="Gly residues" evidence="1">
    <location>
        <begin position="211"/>
        <end position="245"/>
    </location>
</feature>
<feature type="region of interest" description="Disordered" evidence="1">
    <location>
        <begin position="1"/>
        <end position="23"/>
    </location>
</feature>
<evidence type="ECO:0000313" key="3">
    <source>
        <dbReference type="Proteomes" id="UP000233766"/>
    </source>
</evidence>
<name>A0A2N3V5Q4_9NOCA</name>
<proteinExistence type="predicted"/>
<organism evidence="2 3">
    <name type="scientific">Nocardia fluminea</name>
    <dbReference type="NCBI Taxonomy" id="134984"/>
    <lineage>
        <taxon>Bacteria</taxon>
        <taxon>Bacillati</taxon>
        <taxon>Actinomycetota</taxon>
        <taxon>Actinomycetes</taxon>
        <taxon>Mycobacteriales</taxon>
        <taxon>Nocardiaceae</taxon>
        <taxon>Nocardia</taxon>
    </lineage>
</organism>
<reference evidence="2 3" key="1">
    <citation type="submission" date="2017-12" db="EMBL/GenBank/DDBJ databases">
        <title>Sequencing the genomes of 1000 Actinobacteria strains.</title>
        <authorList>
            <person name="Klenk H.-P."/>
        </authorList>
    </citation>
    <scope>NUCLEOTIDE SEQUENCE [LARGE SCALE GENOMIC DNA]</scope>
    <source>
        <strain evidence="2 3">DSM 44489</strain>
    </source>
</reference>
<evidence type="ECO:0000256" key="1">
    <source>
        <dbReference type="SAM" id="MobiDB-lite"/>
    </source>
</evidence>
<keyword evidence="3" id="KW-1185">Reference proteome</keyword>
<sequence length="288" mass="27612">MRCGFDRRDAALGRRRQGARSSSGIAPEWWVFLTAAAIVTISVGCVRPPAESPSPAPTAANVTGSASEPGAQPGSGPAPGGPIGQEGGKIPAPGGPVGPHSAPPAGGAPPPNRPGGGNQAKGSPVKIPSFQEKGSPLTADLKASIDAAFASACQEAGHPAGCVELAYTITSPSGSACRYSGFSPADGVMVEVGTSVTVQLSGKQPCPVSGDGTGGGDTTGDGGTTDNDTGGGTTDNGTPDGGSAGNGADTGNSDPGSGSETAPDTGNNGPTSSTGAPPAPSGWMIGNR</sequence>
<accession>A0A2N3V5Q4</accession>
<feature type="region of interest" description="Disordered" evidence="1">
    <location>
        <begin position="46"/>
        <end position="134"/>
    </location>
</feature>
<feature type="region of interest" description="Disordered" evidence="1">
    <location>
        <begin position="200"/>
        <end position="288"/>
    </location>
</feature>
<dbReference type="AlphaFoldDB" id="A0A2N3V5Q4"/>
<evidence type="ECO:0000313" key="2">
    <source>
        <dbReference type="EMBL" id="PKV76944.1"/>
    </source>
</evidence>
<feature type="compositionally biased region" description="Gly residues" evidence="1">
    <location>
        <begin position="77"/>
        <end position="87"/>
    </location>
</feature>
<comment type="caution">
    <text evidence="2">The sequence shown here is derived from an EMBL/GenBank/DDBJ whole genome shotgun (WGS) entry which is preliminary data.</text>
</comment>
<gene>
    <name evidence="2" type="ORF">ATK86_7351</name>
</gene>
<dbReference type="Proteomes" id="UP000233766">
    <property type="component" value="Unassembled WGS sequence"/>
</dbReference>
<feature type="compositionally biased region" description="Basic and acidic residues" evidence="1">
    <location>
        <begin position="1"/>
        <end position="12"/>
    </location>
</feature>
<feature type="compositionally biased region" description="Low complexity" evidence="1">
    <location>
        <begin position="57"/>
        <end position="75"/>
    </location>
</feature>